<sequence>MTTTTTIPTASAPSSSSSLHNNNNESSPPPPRAASPVSSDSVTGRHLIYRGIKKKSMEYMSIAHSSQHPCLVHTLKGEILISGLDQPGYIQYCFGFDKDWMTRRVTLTAMFDGGSEKRLTVEVDRNQRWYKVIEHRLVRSRSFFRSGVASTAAGADHHQRQHTDGMQDADAAFSDAASCCSASPLSPSAAASDQVAVCSIPFEKINLTWTPPPKGSKRASKRFSSFNPLKDVLSPTESIFPANLSLRAMSSGGTSCATTLTANSTTPTTAATITTITSPLSPPSLSRFAKANPGLFSGSSAATGVTAAAGGGGTTTYEHLPWLDGCIDLDLGSDFSPSTLLPSLRRATLGIDPDQMDAHLEGLIANPSAITSERMVVVSFPDLELRPLWTHVAYVGKGQDGLSVVEVWTEEDDDDKDGTLVEVDSDGLVVQYGGSFGRIPLEA</sequence>
<feature type="compositionally biased region" description="Low complexity" evidence="1">
    <location>
        <begin position="1"/>
        <end position="26"/>
    </location>
</feature>
<reference evidence="2" key="1">
    <citation type="journal article" date="2020" name="Fungal Divers.">
        <title>Resolving the Mortierellaceae phylogeny through synthesis of multi-gene phylogenetics and phylogenomics.</title>
        <authorList>
            <person name="Vandepol N."/>
            <person name="Liber J."/>
            <person name="Desiro A."/>
            <person name="Na H."/>
            <person name="Kennedy M."/>
            <person name="Barry K."/>
            <person name="Grigoriev I.V."/>
            <person name="Miller A.N."/>
            <person name="O'Donnell K."/>
            <person name="Stajich J.E."/>
            <person name="Bonito G."/>
        </authorList>
    </citation>
    <scope>NUCLEOTIDE SEQUENCE</scope>
    <source>
        <strain evidence="2">NRRL 6426</strain>
    </source>
</reference>
<gene>
    <name evidence="2" type="ORF">BG015_008614</name>
</gene>
<evidence type="ECO:0000313" key="3">
    <source>
        <dbReference type="Proteomes" id="UP000748756"/>
    </source>
</evidence>
<accession>A0A9P5RWQ5</accession>
<dbReference type="SUPFAM" id="SSF159275">
    <property type="entry name" value="PA1994-like"/>
    <property type="match status" value="1"/>
</dbReference>
<organism evidence="2 3">
    <name type="scientific">Linnemannia schmuckeri</name>
    <dbReference type="NCBI Taxonomy" id="64567"/>
    <lineage>
        <taxon>Eukaryota</taxon>
        <taxon>Fungi</taxon>
        <taxon>Fungi incertae sedis</taxon>
        <taxon>Mucoromycota</taxon>
        <taxon>Mortierellomycotina</taxon>
        <taxon>Mortierellomycetes</taxon>
        <taxon>Mortierellales</taxon>
        <taxon>Mortierellaceae</taxon>
        <taxon>Linnemannia</taxon>
    </lineage>
</organism>
<feature type="region of interest" description="Disordered" evidence="1">
    <location>
        <begin position="1"/>
        <end position="42"/>
    </location>
</feature>
<proteinExistence type="predicted"/>
<dbReference type="Proteomes" id="UP000748756">
    <property type="component" value="Unassembled WGS sequence"/>
</dbReference>
<protein>
    <submittedName>
        <fullName evidence="2">Uncharacterized protein</fullName>
    </submittedName>
</protein>
<dbReference type="OrthoDB" id="2429193at2759"/>
<dbReference type="AlphaFoldDB" id="A0A9P5RWQ5"/>
<name>A0A9P5RWQ5_9FUNG</name>
<dbReference type="EMBL" id="JAAAUQ010000510">
    <property type="protein sequence ID" value="KAF9149593.1"/>
    <property type="molecule type" value="Genomic_DNA"/>
</dbReference>
<comment type="caution">
    <text evidence="2">The sequence shown here is derived from an EMBL/GenBank/DDBJ whole genome shotgun (WGS) entry which is preliminary data.</text>
</comment>
<evidence type="ECO:0000256" key="1">
    <source>
        <dbReference type="SAM" id="MobiDB-lite"/>
    </source>
</evidence>
<evidence type="ECO:0000313" key="2">
    <source>
        <dbReference type="EMBL" id="KAF9149593.1"/>
    </source>
</evidence>
<keyword evidence="3" id="KW-1185">Reference proteome</keyword>